<dbReference type="EMBL" id="ANOH01000319">
    <property type="protein sequence ID" value="EMI53910.1"/>
    <property type="molecule type" value="Genomic_DNA"/>
</dbReference>
<name>M5TXJ6_9BACT</name>
<feature type="active site" description="Proton acceptor; for ring-opening step" evidence="4">
    <location>
        <position position="140"/>
    </location>
</feature>
<dbReference type="PROSITE" id="PS01161">
    <property type="entry name" value="GLC_GALNAC_ISOMERASE"/>
    <property type="match status" value="1"/>
</dbReference>
<dbReference type="GO" id="GO:0005975">
    <property type="term" value="P:carbohydrate metabolic process"/>
    <property type="evidence" value="ECO:0007669"/>
    <property type="project" value="InterPro"/>
</dbReference>
<dbReference type="Gene3D" id="3.40.50.1360">
    <property type="match status" value="1"/>
</dbReference>
<reference evidence="6 7" key="1">
    <citation type="journal article" date="2013" name="Mar. Genomics">
        <title>Expression of sulfatases in Rhodopirellula baltica and the diversity of sulfatases in the genus Rhodopirellula.</title>
        <authorList>
            <person name="Wegner C.E."/>
            <person name="Richter-Heitmann T."/>
            <person name="Klindworth A."/>
            <person name="Klockow C."/>
            <person name="Richter M."/>
            <person name="Achstetter T."/>
            <person name="Glockner F.O."/>
            <person name="Harder J."/>
        </authorList>
    </citation>
    <scope>NUCLEOTIDE SEQUENCE [LARGE SCALE GENOMIC DNA]</scope>
    <source>
        <strain evidence="6 7">SM41</strain>
    </source>
</reference>
<accession>M5TXJ6</accession>
<evidence type="ECO:0000313" key="7">
    <source>
        <dbReference type="Proteomes" id="UP000011885"/>
    </source>
</evidence>
<dbReference type="PATRIC" id="fig|1263870.3.peg.4924"/>
<comment type="caution">
    <text evidence="6">The sequence shown here is derived from an EMBL/GenBank/DDBJ whole genome shotgun (WGS) entry which is preliminary data.</text>
</comment>
<evidence type="ECO:0000259" key="5">
    <source>
        <dbReference type="Pfam" id="PF01182"/>
    </source>
</evidence>
<evidence type="ECO:0000256" key="4">
    <source>
        <dbReference type="HAMAP-Rule" id="MF_01241"/>
    </source>
</evidence>
<dbReference type="GO" id="GO:0006046">
    <property type="term" value="P:N-acetylglucosamine catabolic process"/>
    <property type="evidence" value="ECO:0007669"/>
    <property type="project" value="UniProtKB-UniRule"/>
</dbReference>
<organism evidence="6 7">
    <name type="scientific">Rhodopirellula sallentina SM41</name>
    <dbReference type="NCBI Taxonomy" id="1263870"/>
    <lineage>
        <taxon>Bacteria</taxon>
        <taxon>Pseudomonadati</taxon>
        <taxon>Planctomycetota</taxon>
        <taxon>Planctomycetia</taxon>
        <taxon>Pirellulales</taxon>
        <taxon>Pirellulaceae</taxon>
        <taxon>Rhodopirellula</taxon>
    </lineage>
</organism>
<comment type="function">
    <text evidence="4">Catalyzes the reversible isomerization-deamination of glucosamine 6-phosphate (GlcN6P) to form fructose 6-phosphate (Fru6P) and ammonium ion.</text>
</comment>
<comment type="pathway">
    <text evidence="4">Amino-sugar metabolism; N-acetylneuraminate degradation; D-fructose 6-phosphate from N-acetylneuraminate: step 5/5.</text>
</comment>
<feature type="active site" description="For ring-opening step" evidence="4">
    <location>
        <position position="138"/>
    </location>
</feature>
<dbReference type="SUPFAM" id="SSF100950">
    <property type="entry name" value="NagB/RpiA/CoA transferase-like"/>
    <property type="match status" value="1"/>
</dbReference>
<dbReference type="PANTHER" id="PTHR11280">
    <property type="entry name" value="GLUCOSAMINE-6-PHOSPHATE ISOMERASE"/>
    <property type="match status" value="1"/>
</dbReference>
<dbReference type="RefSeq" id="WP_008683685.1">
    <property type="nucleotide sequence ID" value="NZ_ANOH01000319.1"/>
</dbReference>
<comment type="caution">
    <text evidence="4">Lacks conserved residue(s) required for the propagation of feature annotation.</text>
</comment>
<dbReference type="GO" id="GO:0042802">
    <property type="term" value="F:identical protein binding"/>
    <property type="evidence" value="ECO:0007669"/>
    <property type="project" value="TreeGrafter"/>
</dbReference>
<sequence>MGIQCTVYPSHDDASRAVADCISTILREKPTCVLGLATGSTPLEVYAELVRRHHDTGLDFAGATTFNLDEYVGLSPGHPQSYAHYMNEHLFGQVNVDRGRTHLPNTRADDLGQSAEQYEMLVRSAGGVDLQLLGIGTNGHIGFNEPGTAEDSVTRVVDLAASTIRSNSRFFRDESDVPRRAITMGISTILRARKIVLLATGESKADAVADAVTGPVTTGNPASFLQNHADVHFVLDAAAAALLPERC</sequence>
<gene>
    <name evidence="4" type="primary">nagB</name>
    <name evidence="6" type="ORF">RSSM_04657</name>
</gene>
<feature type="active site" description="For ring-opening step" evidence="4">
    <location>
        <position position="145"/>
    </location>
</feature>
<dbReference type="InterPro" id="IPR006148">
    <property type="entry name" value="Glc/Gal-6P_isomerase"/>
</dbReference>
<comment type="similarity">
    <text evidence="4">Belongs to the glucosamine/galactosamine-6-phosphate isomerase family. NagB subfamily.</text>
</comment>
<comment type="catalytic activity">
    <reaction evidence="1 4">
        <text>alpha-D-glucosamine 6-phosphate + H2O = beta-D-fructose 6-phosphate + NH4(+)</text>
        <dbReference type="Rhea" id="RHEA:12172"/>
        <dbReference type="ChEBI" id="CHEBI:15377"/>
        <dbReference type="ChEBI" id="CHEBI:28938"/>
        <dbReference type="ChEBI" id="CHEBI:57634"/>
        <dbReference type="ChEBI" id="CHEBI:75989"/>
        <dbReference type="EC" id="3.5.99.6"/>
    </reaction>
</comment>
<dbReference type="GO" id="GO:0005737">
    <property type="term" value="C:cytoplasm"/>
    <property type="evidence" value="ECO:0007669"/>
    <property type="project" value="TreeGrafter"/>
</dbReference>
<dbReference type="Pfam" id="PF01182">
    <property type="entry name" value="Glucosamine_iso"/>
    <property type="match status" value="1"/>
</dbReference>
<dbReference type="InterPro" id="IPR004547">
    <property type="entry name" value="Glucosamine6P_isomerase"/>
</dbReference>
<dbReference type="HAMAP" id="MF_01241">
    <property type="entry name" value="GlcN6P_deamin"/>
    <property type="match status" value="1"/>
</dbReference>
<dbReference type="InterPro" id="IPR018321">
    <property type="entry name" value="Glucosamine6P_isomerase_CS"/>
</dbReference>
<dbReference type="EC" id="3.5.99.6" evidence="4"/>
<dbReference type="GO" id="GO:0019262">
    <property type="term" value="P:N-acetylneuraminate catabolic process"/>
    <property type="evidence" value="ECO:0007669"/>
    <property type="project" value="UniProtKB-UniRule"/>
</dbReference>
<keyword evidence="3 4" id="KW-0119">Carbohydrate metabolism</keyword>
<protein>
    <recommendedName>
        <fullName evidence="4">Glucosamine-6-phosphate deaminase</fullName>
        <ecNumber evidence="4">3.5.99.6</ecNumber>
    </recommendedName>
    <alternativeName>
        <fullName evidence="4">GlcN6P deaminase</fullName>
        <shortName evidence="4">GNPDA</shortName>
    </alternativeName>
    <alternativeName>
        <fullName evidence="4">Glucosamine-6-phosphate isomerase</fullName>
    </alternativeName>
</protein>
<dbReference type="NCBIfam" id="TIGR00502">
    <property type="entry name" value="nagB"/>
    <property type="match status" value="1"/>
</dbReference>
<proteinExistence type="inferred from homology"/>
<dbReference type="GO" id="GO:0004342">
    <property type="term" value="F:glucosamine-6-phosphate deaminase activity"/>
    <property type="evidence" value="ECO:0007669"/>
    <property type="project" value="UniProtKB-UniRule"/>
</dbReference>
<dbReference type="PANTHER" id="PTHR11280:SF5">
    <property type="entry name" value="GLUCOSAMINE-6-PHOSPHATE ISOMERASE"/>
    <property type="match status" value="1"/>
</dbReference>
<dbReference type="AlphaFoldDB" id="M5TXJ6"/>
<dbReference type="CDD" id="cd01399">
    <property type="entry name" value="GlcN6P_deaminase"/>
    <property type="match status" value="1"/>
</dbReference>
<dbReference type="UniPathway" id="UPA00629">
    <property type="reaction ID" value="UER00684"/>
</dbReference>
<dbReference type="Proteomes" id="UP000011885">
    <property type="component" value="Unassembled WGS sequence"/>
</dbReference>
<dbReference type="OrthoDB" id="9791139at2"/>
<feature type="active site" description="Proton acceptor; for enolization step" evidence="4">
    <location>
        <position position="69"/>
    </location>
</feature>
<dbReference type="GO" id="GO:0006043">
    <property type="term" value="P:glucosamine catabolic process"/>
    <property type="evidence" value="ECO:0007669"/>
    <property type="project" value="TreeGrafter"/>
</dbReference>
<keyword evidence="2 4" id="KW-0378">Hydrolase</keyword>
<evidence type="ECO:0000313" key="6">
    <source>
        <dbReference type="EMBL" id="EMI53910.1"/>
    </source>
</evidence>
<feature type="domain" description="Glucosamine/galactosamine-6-phosphate isomerase" evidence="5">
    <location>
        <begin position="13"/>
        <end position="229"/>
    </location>
</feature>
<evidence type="ECO:0000256" key="2">
    <source>
        <dbReference type="ARBA" id="ARBA00022801"/>
    </source>
</evidence>
<evidence type="ECO:0000256" key="3">
    <source>
        <dbReference type="ARBA" id="ARBA00023277"/>
    </source>
</evidence>
<dbReference type="InterPro" id="IPR037171">
    <property type="entry name" value="NagB/RpiA_transferase-like"/>
</dbReference>
<dbReference type="FunFam" id="3.40.50.1360:FF:000003">
    <property type="entry name" value="Glucosamine-6-phosphate deaminase"/>
    <property type="match status" value="1"/>
</dbReference>
<keyword evidence="7" id="KW-1185">Reference proteome</keyword>
<evidence type="ECO:0000256" key="1">
    <source>
        <dbReference type="ARBA" id="ARBA00000644"/>
    </source>
</evidence>